<dbReference type="InterPro" id="IPR031849">
    <property type="entry name" value="DUF5069"/>
</dbReference>
<keyword evidence="3" id="KW-1185">Reference proteome</keyword>
<dbReference type="EMBL" id="SDHX01000002">
    <property type="protein sequence ID" value="RXK53713.1"/>
    <property type="molecule type" value="Genomic_DNA"/>
</dbReference>
<name>A0A4Q1C5U0_9BACT</name>
<sequence length="148" mass="16734">MPRVEGLRSPYDKTLGGLHHLGRMLDKIRLMQAGALPEHFHRNYGLSIGLDGQLCGFLNVTFEDVEAQVKAGRTDVEVAEWIFTTGLRPNRSQTHVWNEHSRKIGWNDRVAAFNAKVKTEPGWDHLTAITSFDLIEQSEDREPPAMKG</sequence>
<protein>
    <submittedName>
        <fullName evidence="2">DUF5069 domain-containing protein</fullName>
    </submittedName>
</protein>
<feature type="domain" description="DUF5069" evidence="1">
    <location>
        <begin position="6"/>
        <end position="141"/>
    </location>
</feature>
<dbReference type="Proteomes" id="UP000290218">
    <property type="component" value="Unassembled WGS sequence"/>
</dbReference>
<comment type="caution">
    <text evidence="2">The sequence shown here is derived from an EMBL/GenBank/DDBJ whole genome shotgun (WGS) entry which is preliminary data.</text>
</comment>
<accession>A0A4Q1C5U0</accession>
<evidence type="ECO:0000313" key="3">
    <source>
        <dbReference type="Proteomes" id="UP000290218"/>
    </source>
</evidence>
<dbReference type="OrthoDB" id="192723at2"/>
<evidence type="ECO:0000313" key="2">
    <source>
        <dbReference type="EMBL" id="RXK53713.1"/>
    </source>
</evidence>
<proteinExistence type="predicted"/>
<dbReference type="AlphaFoldDB" id="A0A4Q1C5U0"/>
<reference evidence="2 3" key="1">
    <citation type="submission" date="2019-01" db="EMBL/GenBank/DDBJ databases">
        <title>Lacunisphaera sp. strain TWA-58.</title>
        <authorList>
            <person name="Chen W.-M."/>
        </authorList>
    </citation>
    <scope>NUCLEOTIDE SEQUENCE [LARGE SCALE GENOMIC DNA]</scope>
    <source>
        <strain evidence="2 3">TWA-58</strain>
    </source>
</reference>
<evidence type="ECO:0000259" key="1">
    <source>
        <dbReference type="Pfam" id="PF16798"/>
    </source>
</evidence>
<dbReference type="RefSeq" id="WP_129049672.1">
    <property type="nucleotide sequence ID" value="NZ_SDHX01000002.1"/>
</dbReference>
<gene>
    <name evidence="2" type="ORF">ESB00_18680</name>
</gene>
<organism evidence="2 3">
    <name type="scientific">Oleiharenicola lentus</name>
    <dbReference type="NCBI Taxonomy" id="2508720"/>
    <lineage>
        <taxon>Bacteria</taxon>
        <taxon>Pseudomonadati</taxon>
        <taxon>Verrucomicrobiota</taxon>
        <taxon>Opitutia</taxon>
        <taxon>Opitutales</taxon>
        <taxon>Opitutaceae</taxon>
        <taxon>Oleiharenicola</taxon>
    </lineage>
</organism>
<dbReference type="Pfam" id="PF16798">
    <property type="entry name" value="DUF5069"/>
    <property type="match status" value="1"/>
</dbReference>